<keyword evidence="1" id="KW-0732">Signal</keyword>
<feature type="signal peptide" evidence="1">
    <location>
        <begin position="1"/>
        <end position="21"/>
    </location>
</feature>
<feature type="chain" id="PRO_5035913534" evidence="1">
    <location>
        <begin position="22"/>
        <end position="347"/>
    </location>
</feature>
<gene>
    <name evidence="2" type="ORF">LSUE1_G002399</name>
</gene>
<proteinExistence type="predicted"/>
<comment type="caution">
    <text evidence="2">The sequence shown here is derived from an EMBL/GenBank/DDBJ whole genome shotgun (WGS) entry which is preliminary data.</text>
</comment>
<name>A0A8T9C7T9_9HELO</name>
<organism evidence="2 3">
    <name type="scientific">Lachnellula suecica</name>
    <dbReference type="NCBI Taxonomy" id="602035"/>
    <lineage>
        <taxon>Eukaryota</taxon>
        <taxon>Fungi</taxon>
        <taxon>Dikarya</taxon>
        <taxon>Ascomycota</taxon>
        <taxon>Pezizomycotina</taxon>
        <taxon>Leotiomycetes</taxon>
        <taxon>Helotiales</taxon>
        <taxon>Lachnaceae</taxon>
        <taxon>Lachnellula</taxon>
    </lineage>
</organism>
<dbReference type="AlphaFoldDB" id="A0A8T9C7T9"/>
<keyword evidence="3" id="KW-1185">Reference proteome</keyword>
<sequence>MIYSSLLSFTIWALCALPSEASWFRRSAGHAVRVFRSPGDTNHKTQGLNSNKKLSTRVSSYYTYSLPGPHASPTSQNNTLFTTRVAAYEVCNPPGLNSSSNDSSCSTAFQNITTTSCSTVLTAWFSSVTVTDCDQNITFSTQSSYSLATETSSAVALPSVPVGQVSQQTSTTYVQSVVSYYIAPWQSLAANTPNNVTVLICKYDQNGQKSCQEIKEVWIVHTEYVPVTSTSTLSISTSFTKLCSFSRAAILLLGPSQNITVPTGSYQLSTEIEYTSMTPNATTLTSTIFQDETSTASLTITVTILGKTTTITKTAQTRGRADANSTTSFISTTHLTSMVTVLPLPRQ</sequence>
<dbReference type="OrthoDB" id="4121208at2759"/>
<protein>
    <submittedName>
        <fullName evidence="2">Uncharacterized protein</fullName>
    </submittedName>
</protein>
<evidence type="ECO:0000256" key="1">
    <source>
        <dbReference type="SAM" id="SignalP"/>
    </source>
</evidence>
<dbReference type="Proteomes" id="UP000469558">
    <property type="component" value="Unassembled WGS sequence"/>
</dbReference>
<dbReference type="EMBL" id="QGMK01000483">
    <property type="protein sequence ID" value="TVY81416.1"/>
    <property type="molecule type" value="Genomic_DNA"/>
</dbReference>
<accession>A0A8T9C7T9</accession>
<evidence type="ECO:0000313" key="3">
    <source>
        <dbReference type="Proteomes" id="UP000469558"/>
    </source>
</evidence>
<reference evidence="2 3" key="1">
    <citation type="submission" date="2018-05" db="EMBL/GenBank/DDBJ databases">
        <title>Genome sequencing and assembly of the regulated plant pathogen Lachnellula willkommii and related sister species for the development of diagnostic species identification markers.</title>
        <authorList>
            <person name="Giroux E."/>
            <person name="Bilodeau G."/>
        </authorList>
    </citation>
    <scope>NUCLEOTIDE SEQUENCE [LARGE SCALE GENOMIC DNA]</scope>
    <source>
        <strain evidence="2 3">CBS 268.59</strain>
    </source>
</reference>
<evidence type="ECO:0000313" key="2">
    <source>
        <dbReference type="EMBL" id="TVY81416.1"/>
    </source>
</evidence>